<organism evidence="2 3">
    <name type="scientific">Nocardia stercoris</name>
    <dbReference type="NCBI Taxonomy" id="2483361"/>
    <lineage>
        <taxon>Bacteria</taxon>
        <taxon>Bacillati</taxon>
        <taxon>Actinomycetota</taxon>
        <taxon>Actinomycetes</taxon>
        <taxon>Mycobacteriales</taxon>
        <taxon>Nocardiaceae</taxon>
        <taxon>Nocardia</taxon>
    </lineage>
</organism>
<dbReference type="PANTHER" id="PTHR32015">
    <property type="entry name" value="FASTING INDUCED LIPASE"/>
    <property type="match status" value="1"/>
</dbReference>
<comment type="caution">
    <text evidence="2">The sequence shown here is derived from an EMBL/GenBank/DDBJ whole genome shotgun (WGS) entry which is preliminary data.</text>
</comment>
<dbReference type="AlphaFoldDB" id="A0A3M2LDM5"/>
<evidence type="ECO:0000256" key="1">
    <source>
        <dbReference type="SAM" id="SignalP"/>
    </source>
</evidence>
<dbReference type="SUPFAM" id="SSF53474">
    <property type="entry name" value="alpha/beta-Hydrolases"/>
    <property type="match status" value="1"/>
</dbReference>
<dbReference type="PANTHER" id="PTHR32015:SF1">
    <property type="entry name" value="LIPASE"/>
    <property type="match status" value="1"/>
</dbReference>
<dbReference type="InterPro" id="IPR002918">
    <property type="entry name" value="Lipase_EstA/Esterase_EstB"/>
</dbReference>
<evidence type="ECO:0000313" key="3">
    <source>
        <dbReference type="Proteomes" id="UP000279275"/>
    </source>
</evidence>
<dbReference type="Pfam" id="PF01674">
    <property type="entry name" value="Lipase_2"/>
    <property type="match status" value="1"/>
</dbReference>
<dbReference type="GO" id="GO:0016042">
    <property type="term" value="P:lipid catabolic process"/>
    <property type="evidence" value="ECO:0007669"/>
    <property type="project" value="InterPro"/>
</dbReference>
<keyword evidence="3" id="KW-1185">Reference proteome</keyword>
<dbReference type="RefSeq" id="WP_122186615.1">
    <property type="nucleotide sequence ID" value="NZ_RFFH01000001.1"/>
</dbReference>
<name>A0A3M2LDM5_9NOCA</name>
<evidence type="ECO:0000313" key="2">
    <source>
        <dbReference type="EMBL" id="RMI35639.1"/>
    </source>
</evidence>
<dbReference type="GO" id="GO:0016298">
    <property type="term" value="F:lipase activity"/>
    <property type="evidence" value="ECO:0007669"/>
    <property type="project" value="TreeGrafter"/>
</dbReference>
<accession>A0A3M2LDM5</accession>
<dbReference type="EMBL" id="RFFH01000001">
    <property type="protein sequence ID" value="RMI35639.1"/>
    <property type="molecule type" value="Genomic_DNA"/>
</dbReference>
<protein>
    <submittedName>
        <fullName evidence="2">Triacylglycerol lipase</fullName>
    </submittedName>
</protein>
<dbReference type="OrthoDB" id="8871309at2"/>
<feature type="chain" id="PRO_5018233890" evidence="1">
    <location>
        <begin position="26"/>
        <end position="295"/>
    </location>
</feature>
<dbReference type="Proteomes" id="UP000279275">
    <property type="component" value="Unassembled WGS sequence"/>
</dbReference>
<dbReference type="Gene3D" id="3.40.50.1820">
    <property type="entry name" value="alpha/beta hydrolase"/>
    <property type="match status" value="1"/>
</dbReference>
<gene>
    <name evidence="2" type="ORF">EBN03_05265</name>
</gene>
<proteinExistence type="predicted"/>
<keyword evidence="1" id="KW-0732">Signal</keyword>
<feature type="signal peptide" evidence="1">
    <location>
        <begin position="1"/>
        <end position="25"/>
    </location>
</feature>
<sequence length="295" mass="30895">MFGRNTTVLTATAAAAIGGWAPAAADTAPLPVPYGPAASYAHVADATTPPPGANLAGCAGPAPHPHPVILINGMYLTQGAAWNTGAPLLHNAGYCVFTFNYGNPVPLAQFPLQQLTDLRAAARELATEVDRVRIETNSDTVDLVGYSQGGVLAQYYINVLGGNTKVDKLIGIVAENHGMTAGPLPAPLDRAIPPMTQLRRGSDFLNEIYADGDTRPGADYTVIASSTDPVTAPYEHTFLDGPGVTNVLLQQDCDLDHSDHESALYSPRVWQYVLDALQPDAASPVPCVEVAPASS</sequence>
<dbReference type="InterPro" id="IPR029058">
    <property type="entry name" value="AB_hydrolase_fold"/>
</dbReference>
<reference evidence="2 3" key="1">
    <citation type="submission" date="2018-10" db="EMBL/GenBank/DDBJ databases">
        <title>Isolation from cow dung.</title>
        <authorList>
            <person name="Ling L."/>
        </authorList>
    </citation>
    <scope>NUCLEOTIDE SEQUENCE [LARGE SCALE GENOMIC DNA]</scope>
    <source>
        <strain evidence="2 3">NEAU-LL90</strain>
    </source>
</reference>